<dbReference type="KEGG" id="clec:106661858"/>
<dbReference type="PROSITE" id="PS51644">
    <property type="entry name" value="HTH_OST"/>
    <property type="match status" value="2"/>
</dbReference>
<evidence type="ECO:0000313" key="6">
    <source>
        <dbReference type="Proteomes" id="UP000494040"/>
    </source>
</evidence>
<keyword evidence="6" id="KW-1185">Reference proteome</keyword>
<evidence type="ECO:0000313" key="5">
    <source>
        <dbReference type="EnsemblMetazoa" id="XP_024081554.1"/>
    </source>
</evidence>
<dbReference type="Pfam" id="PF12872">
    <property type="entry name" value="OST-HTH"/>
    <property type="match status" value="2"/>
</dbReference>
<dbReference type="GeneID" id="106661858"/>
<dbReference type="Pfam" id="PF19687">
    <property type="entry name" value="MARF1_LOTUS"/>
    <property type="match status" value="1"/>
</dbReference>
<dbReference type="CDD" id="cd10910">
    <property type="entry name" value="PIN_limkain_b1_N_like"/>
    <property type="match status" value="1"/>
</dbReference>
<sequence>MVCACHLVSNKKSLKSKYWLIKINYWFEYKQLSSLLIKGILKKKRFFAVTFSTPTLSYFTCLCVTRALTVTSLQQFNHKTMDVTESKGFYRFNGSSEKNLDMFPPPPQTYVPSSPTFDTLYGKPVQNIKSVPSAHFSWQGRNWRSDDETWHAPKQAVLPPIGVFWDIENCQIPHGKSALVVAQAIRAKFFEGYREAEFLVVCDVKKESNQVIQELNDAQVNLMHVCSKSKNAADEKLRQALRRFAEIHSFPSAIILISSDIDFATDLSDLRHRKKIHIILLHANSCSESLIMCANEHYNFGELVNPLPSRGSFQDTDQTTELVVWYPYNCDTKKVKMRLKYLSQNCGGKISFVSEFYAIISFPTMDSAIRAHKRMKGETLFGSEITITTPHLFLSKKNNGSYPTFTSFDGLEQKSRKRSLPLWYTPDERHFNGECKSFNEIGTYNTPQELLNNYVYMGFNVTNELFVSPWNRPHIITQNEQIINPSGAGNLSIEEISEQSSAFERFKNNHSGFSCNETANSELKISVLSNFHPVNNGIDNVTHQCDPLINSTKDRQTAFEVLLSIDESSMQSSVSETSTVQTDNEIASSLKPPVERLSSLLYNNSKEKLAVAKDSIPDDSISTRQNKHKIMGHCLKHTKKECVEECNDMTVSPLSKIVICLKTFSKNVRTLLHSHDNILPLQSFFYCYTTEFGELTISDEGVPLEHLVTCIDNVELSVSNGIKYLQQSITKMNEEFVDTGNLLPFRSETLTNALTIFCCEVIDLIKTQPYCQIPFDKFIKCYNHYYGRQCHLADYGFAHLKSLFEAVADVIQVMGESNSKIITLTHKTQMRRFSLDFVRILRLQTDQKILLSELPSIFENILLHPFNPVDYGVCKVEDLISCISSSLLTSPADNDIIIYLKTKQSKDKTCKLNKSQCLKKGKNKKESQSLTEKSDSVVTKLSNLSIAPSDVHQPSSCSPNSSLQDKPTTSKSKRSQWETLLDSPPCDNTASSSTSDLPPSTTSHTKKNGQLIISPDPSILPHPNIHLKSKPWIRHVEHQT</sequence>
<protein>
    <recommendedName>
        <fullName evidence="4">HTH OST-type domain-containing protein</fullName>
    </recommendedName>
</protein>
<dbReference type="Proteomes" id="UP000494040">
    <property type="component" value="Unassembled WGS sequence"/>
</dbReference>
<dbReference type="Pfam" id="PF01936">
    <property type="entry name" value="NYN"/>
    <property type="match status" value="1"/>
</dbReference>
<dbReference type="GO" id="GO:0004540">
    <property type="term" value="F:RNA nuclease activity"/>
    <property type="evidence" value="ECO:0007669"/>
    <property type="project" value="InterPro"/>
</dbReference>
<dbReference type="InterPro" id="IPR041966">
    <property type="entry name" value="LOTUS-like"/>
</dbReference>
<dbReference type="Gene3D" id="3.30.70.330">
    <property type="match status" value="1"/>
</dbReference>
<evidence type="ECO:0000259" key="4">
    <source>
        <dbReference type="PROSITE" id="PS51644"/>
    </source>
</evidence>
<feature type="domain" description="HTH OST-type" evidence="4">
    <location>
        <begin position="829"/>
        <end position="902"/>
    </location>
</feature>
<dbReference type="PANTHER" id="PTHR14379:SF3">
    <property type="entry name" value="MEIOSIS REGULATOR AND MRNA STABILITY FACTOR 1"/>
    <property type="match status" value="1"/>
</dbReference>
<dbReference type="GO" id="GO:0003723">
    <property type="term" value="F:RNA binding"/>
    <property type="evidence" value="ECO:0007669"/>
    <property type="project" value="UniProtKB-KW"/>
</dbReference>
<dbReference type="GO" id="GO:0010468">
    <property type="term" value="P:regulation of gene expression"/>
    <property type="evidence" value="ECO:0007669"/>
    <property type="project" value="InterPro"/>
</dbReference>
<name>A0A8I6SHY4_CIMLE</name>
<evidence type="ECO:0000256" key="2">
    <source>
        <dbReference type="ARBA" id="ARBA00022884"/>
    </source>
</evidence>
<dbReference type="RefSeq" id="XP_014241054.2">
    <property type="nucleotide sequence ID" value="XM_014385568.2"/>
</dbReference>
<accession>A0A8I6SHY4</accession>
<dbReference type="InterPro" id="IPR021139">
    <property type="entry name" value="NYN"/>
</dbReference>
<dbReference type="RefSeq" id="XP_024081554.1">
    <property type="nucleotide sequence ID" value="XM_024225786.1"/>
</dbReference>
<dbReference type="Gene3D" id="3.30.420.610">
    <property type="entry name" value="LOTUS domain-like"/>
    <property type="match status" value="1"/>
</dbReference>
<evidence type="ECO:0000256" key="3">
    <source>
        <dbReference type="SAM" id="MobiDB-lite"/>
    </source>
</evidence>
<dbReference type="InterPro" id="IPR025605">
    <property type="entry name" value="OST-HTH/LOTUS_dom"/>
</dbReference>
<dbReference type="InterPro" id="IPR034189">
    <property type="entry name" value="MARF1_RRM1"/>
</dbReference>
<feature type="compositionally biased region" description="Low complexity" evidence="3">
    <location>
        <begin position="989"/>
        <end position="1003"/>
    </location>
</feature>
<dbReference type="OrthoDB" id="549353at2759"/>
<dbReference type="InterPro" id="IPR045602">
    <property type="entry name" value="MARF1_LOTUS"/>
</dbReference>
<dbReference type="Pfam" id="PF11608">
    <property type="entry name" value="RRM_MARF1"/>
    <property type="match status" value="1"/>
</dbReference>
<feature type="compositionally biased region" description="Polar residues" evidence="3">
    <location>
        <begin position="947"/>
        <end position="970"/>
    </location>
</feature>
<proteinExistence type="predicted"/>
<reference evidence="5" key="1">
    <citation type="submission" date="2022-01" db="UniProtKB">
        <authorList>
            <consortium name="EnsemblMetazoa"/>
        </authorList>
    </citation>
    <scope>IDENTIFICATION</scope>
</reference>
<dbReference type="AlphaFoldDB" id="A0A8I6SHY4"/>
<feature type="region of interest" description="Disordered" evidence="3">
    <location>
        <begin position="947"/>
        <end position="1025"/>
    </location>
</feature>
<organism evidence="5 6">
    <name type="scientific">Cimex lectularius</name>
    <name type="common">Bed bug</name>
    <name type="synonym">Acanthia lectularia</name>
    <dbReference type="NCBI Taxonomy" id="79782"/>
    <lineage>
        <taxon>Eukaryota</taxon>
        <taxon>Metazoa</taxon>
        <taxon>Ecdysozoa</taxon>
        <taxon>Arthropoda</taxon>
        <taxon>Hexapoda</taxon>
        <taxon>Insecta</taxon>
        <taxon>Pterygota</taxon>
        <taxon>Neoptera</taxon>
        <taxon>Paraneoptera</taxon>
        <taxon>Hemiptera</taxon>
        <taxon>Heteroptera</taxon>
        <taxon>Panheteroptera</taxon>
        <taxon>Cimicomorpha</taxon>
        <taxon>Cimicidae</taxon>
        <taxon>Cimex</taxon>
    </lineage>
</organism>
<evidence type="ECO:0000256" key="1">
    <source>
        <dbReference type="ARBA" id="ARBA00022737"/>
    </source>
</evidence>
<dbReference type="GO" id="GO:0005777">
    <property type="term" value="C:peroxisome"/>
    <property type="evidence" value="ECO:0007669"/>
    <property type="project" value="InterPro"/>
</dbReference>
<dbReference type="PANTHER" id="PTHR14379">
    <property type="entry name" value="LIMKAIN B LKAP"/>
    <property type="match status" value="1"/>
</dbReference>
<keyword evidence="1" id="KW-0677">Repeat</keyword>
<dbReference type="EnsemblMetazoa" id="XM_024225786.1">
    <property type="protein sequence ID" value="XP_024081554.1"/>
    <property type="gene ID" value="LOC106661858"/>
</dbReference>
<dbReference type="Gene3D" id="3.40.50.1010">
    <property type="entry name" value="5'-nuclease"/>
    <property type="match status" value="1"/>
</dbReference>
<feature type="domain" description="HTH OST-type" evidence="4">
    <location>
        <begin position="753"/>
        <end position="828"/>
    </location>
</feature>
<dbReference type="InterPro" id="IPR024768">
    <property type="entry name" value="Marf1"/>
</dbReference>
<dbReference type="InterPro" id="IPR012677">
    <property type="entry name" value="Nucleotide-bd_a/b_plait_sf"/>
</dbReference>
<dbReference type="GO" id="GO:1905762">
    <property type="term" value="F:CCR4-NOT complex binding"/>
    <property type="evidence" value="ECO:0007669"/>
    <property type="project" value="TreeGrafter"/>
</dbReference>
<keyword evidence="2" id="KW-0694">RNA-binding</keyword>
<dbReference type="EnsemblMetazoa" id="XM_014385568.2">
    <property type="protein sequence ID" value="XP_014241054.2"/>
    <property type="gene ID" value="LOC106661858"/>
</dbReference>